<evidence type="ECO:0000259" key="6">
    <source>
        <dbReference type="SMART" id="SM00363"/>
    </source>
</evidence>
<dbReference type="SUPFAM" id="SSF55174">
    <property type="entry name" value="Alpha-L RNA-binding motif"/>
    <property type="match status" value="1"/>
</dbReference>
<name>A0A1B1YGV4_THEST</name>
<dbReference type="AlphaFoldDB" id="A0A1B1YGV4"/>
<dbReference type="InterPro" id="IPR050343">
    <property type="entry name" value="RsuA_PseudoU_synthase"/>
</dbReference>
<dbReference type="InterPro" id="IPR018496">
    <property type="entry name" value="PsdUridine_synth_RsuA/RluB_CS"/>
</dbReference>
<dbReference type="Proteomes" id="UP000092971">
    <property type="component" value="Chromosome"/>
</dbReference>
<dbReference type="InterPro" id="IPR036986">
    <property type="entry name" value="S4_RNA-bd_sf"/>
</dbReference>
<protein>
    <recommendedName>
        <fullName evidence="5">Pseudouridine synthase</fullName>
        <ecNumber evidence="5">5.4.99.-</ecNumber>
    </recommendedName>
</protein>
<comment type="similarity">
    <text evidence="1 5">Belongs to the pseudouridine synthase RsuA family.</text>
</comment>
<dbReference type="CDD" id="cd02870">
    <property type="entry name" value="PseudoU_synth_RsuA_like"/>
    <property type="match status" value="1"/>
</dbReference>
<dbReference type="InterPro" id="IPR020094">
    <property type="entry name" value="TruA/RsuA/RluB/E/F_N"/>
</dbReference>
<gene>
    <name evidence="7" type="ORF">CSTERTH_03560</name>
</gene>
<dbReference type="Pfam" id="PF00849">
    <property type="entry name" value="PseudoU_synth_2"/>
    <property type="match status" value="1"/>
</dbReference>
<evidence type="ECO:0000256" key="1">
    <source>
        <dbReference type="ARBA" id="ARBA00008348"/>
    </source>
</evidence>
<dbReference type="NCBIfam" id="TIGR00093">
    <property type="entry name" value="pseudouridine synthase"/>
    <property type="match status" value="1"/>
</dbReference>
<dbReference type="SMART" id="SM00363">
    <property type="entry name" value="S4"/>
    <property type="match status" value="1"/>
</dbReference>
<dbReference type="InterPro" id="IPR042092">
    <property type="entry name" value="PsdUridine_s_RsuA/RluB/E/F_cat"/>
</dbReference>
<feature type="domain" description="RNA-binding S4" evidence="6">
    <location>
        <begin position="1"/>
        <end position="60"/>
    </location>
</feature>
<dbReference type="EC" id="5.4.99.-" evidence="5"/>
<dbReference type="InterPro" id="IPR000748">
    <property type="entry name" value="PsdUridine_synth_RsuA/RluB/E/F"/>
</dbReference>
<dbReference type="GO" id="GO:0005829">
    <property type="term" value="C:cytosol"/>
    <property type="evidence" value="ECO:0007669"/>
    <property type="project" value="UniProtKB-ARBA"/>
</dbReference>
<evidence type="ECO:0000256" key="4">
    <source>
        <dbReference type="PROSITE-ProRule" id="PRU00182"/>
    </source>
</evidence>
<dbReference type="PROSITE" id="PS50889">
    <property type="entry name" value="S4"/>
    <property type="match status" value="1"/>
</dbReference>
<sequence>MRLQKYLAQCGVASRRRAEELIRQGKVRVNGQVVTEMGVKVSPDDHVEVDGRPVKPEKKKVYILMHKPRGYVTTVRDPEGRKTVMDLLEGVRERVYPVGRLDYDTSGLLLLTNDGDFANLLMHPRNEILKVYVVTVKGRPSEEALEKLRTGIRIDGYVTAPAFVRVLDEYENKTKLEITIHEGKNRQIRKMCEKIGHPVVRLKRIAYGTLELGDLKPGEWRYLTDREVKQLTEKVQYGTE</sequence>
<evidence type="ECO:0000256" key="5">
    <source>
        <dbReference type="RuleBase" id="RU003887"/>
    </source>
</evidence>
<dbReference type="GO" id="GO:0003723">
    <property type="term" value="F:RNA binding"/>
    <property type="evidence" value="ECO:0007669"/>
    <property type="project" value="UniProtKB-KW"/>
</dbReference>
<reference evidence="7 8" key="1">
    <citation type="submission" date="2016-02" db="EMBL/GenBank/DDBJ databases">
        <title>Comparison of Clostridium stercorarium subspecies using comparative genomics and transcriptomics.</title>
        <authorList>
            <person name="Schellenberg J."/>
            <person name="Thallinger G."/>
            <person name="Levin D.B."/>
            <person name="Zhang X."/>
            <person name="Alvare G."/>
            <person name="Fristensky B."/>
            <person name="Sparling R."/>
        </authorList>
    </citation>
    <scope>NUCLEOTIDE SEQUENCE [LARGE SCALE GENOMIC DNA]</scope>
    <source>
        <strain evidence="7 8">DSM 2910</strain>
    </source>
</reference>
<proteinExistence type="inferred from homology"/>
<dbReference type="InterPro" id="IPR002942">
    <property type="entry name" value="S4_RNA-bd"/>
</dbReference>
<dbReference type="InterPro" id="IPR020103">
    <property type="entry name" value="PsdUridine_synth_cat_dom_sf"/>
</dbReference>
<dbReference type="FunFam" id="3.30.70.580:FF:000005">
    <property type="entry name" value="Pseudouridine synthase"/>
    <property type="match status" value="1"/>
</dbReference>
<dbReference type="PANTHER" id="PTHR47683:SF2">
    <property type="entry name" value="RNA-BINDING S4 DOMAIN-CONTAINING PROTEIN"/>
    <property type="match status" value="1"/>
</dbReference>
<evidence type="ECO:0000256" key="2">
    <source>
        <dbReference type="ARBA" id="ARBA00022884"/>
    </source>
</evidence>
<dbReference type="SUPFAM" id="SSF55120">
    <property type="entry name" value="Pseudouridine synthase"/>
    <property type="match status" value="1"/>
</dbReference>
<dbReference type="PANTHER" id="PTHR47683">
    <property type="entry name" value="PSEUDOURIDINE SYNTHASE FAMILY PROTEIN-RELATED"/>
    <property type="match status" value="1"/>
</dbReference>
<keyword evidence="2 4" id="KW-0694">RNA-binding</keyword>
<keyword evidence="3 5" id="KW-0413">Isomerase</keyword>
<dbReference type="PROSITE" id="PS01149">
    <property type="entry name" value="PSI_RSU"/>
    <property type="match status" value="1"/>
</dbReference>
<dbReference type="GO" id="GO:0000455">
    <property type="term" value="P:enzyme-directed rRNA pseudouridine synthesis"/>
    <property type="evidence" value="ECO:0007669"/>
    <property type="project" value="UniProtKB-ARBA"/>
</dbReference>
<dbReference type="Gene3D" id="3.30.70.580">
    <property type="entry name" value="Pseudouridine synthase I, catalytic domain, N-terminal subdomain"/>
    <property type="match status" value="1"/>
</dbReference>
<dbReference type="GO" id="GO:0120159">
    <property type="term" value="F:rRNA pseudouridine synthase activity"/>
    <property type="evidence" value="ECO:0007669"/>
    <property type="project" value="UniProtKB-ARBA"/>
</dbReference>
<dbReference type="Gene3D" id="3.10.290.10">
    <property type="entry name" value="RNA-binding S4 domain"/>
    <property type="match status" value="1"/>
</dbReference>
<accession>A0A1B1YGV4</accession>
<evidence type="ECO:0000313" key="8">
    <source>
        <dbReference type="Proteomes" id="UP000092971"/>
    </source>
</evidence>
<dbReference type="InterPro" id="IPR006145">
    <property type="entry name" value="PsdUridine_synth_RsuA/RluA"/>
</dbReference>
<evidence type="ECO:0000313" key="7">
    <source>
        <dbReference type="EMBL" id="ANW99970.1"/>
    </source>
</evidence>
<dbReference type="Pfam" id="PF01479">
    <property type="entry name" value="S4"/>
    <property type="match status" value="1"/>
</dbReference>
<dbReference type="CDD" id="cd00165">
    <property type="entry name" value="S4"/>
    <property type="match status" value="1"/>
</dbReference>
<dbReference type="OrthoDB" id="9807213at2"/>
<dbReference type="Gene3D" id="3.30.70.1560">
    <property type="entry name" value="Alpha-L RNA-binding motif"/>
    <property type="match status" value="1"/>
</dbReference>
<dbReference type="EMBL" id="CP014672">
    <property type="protein sequence ID" value="ANW99970.1"/>
    <property type="molecule type" value="Genomic_DNA"/>
</dbReference>
<dbReference type="FunFam" id="3.30.70.1560:FF:000001">
    <property type="entry name" value="Pseudouridine synthase"/>
    <property type="match status" value="1"/>
</dbReference>
<evidence type="ECO:0000256" key="3">
    <source>
        <dbReference type="ARBA" id="ARBA00023235"/>
    </source>
</evidence>
<organism evidence="7 8">
    <name type="scientific">Thermoclostridium stercorarium subsp. thermolacticum DSM 2910</name>
    <dbReference type="NCBI Taxonomy" id="1121336"/>
    <lineage>
        <taxon>Bacteria</taxon>
        <taxon>Bacillati</taxon>
        <taxon>Bacillota</taxon>
        <taxon>Clostridia</taxon>
        <taxon>Eubacteriales</taxon>
        <taxon>Oscillospiraceae</taxon>
        <taxon>Thermoclostridium</taxon>
    </lineage>
</organism>
<dbReference type="FunFam" id="3.10.290.10:FF:000003">
    <property type="entry name" value="Pseudouridine synthase"/>
    <property type="match status" value="1"/>
</dbReference>